<proteinExistence type="predicted"/>
<evidence type="ECO:0000313" key="1">
    <source>
        <dbReference type="EnsemblMetazoa" id="Aqu2.1.08114_001"/>
    </source>
</evidence>
<dbReference type="OrthoDB" id="6019648at2759"/>
<name>A0A1X7T116_AMPQE</name>
<reference evidence="1" key="1">
    <citation type="submission" date="2017-05" db="UniProtKB">
        <authorList>
            <consortium name="EnsemblMetazoa"/>
        </authorList>
    </citation>
    <scope>IDENTIFICATION</scope>
</reference>
<evidence type="ECO:0008006" key="2">
    <source>
        <dbReference type="Google" id="ProtNLM"/>
    </source>
</evidence>
<organism evidence="1">
    <name type="scientific">Amphimedon queenslandica</name>
    <name type="common">Sponge</name>
    <dbReference type="NCBI Taxonomy" id="400682"/>
    <lineage>
        <taxon>Eukaryota</taxon>
        <taxon>Metazoa</taxon>
        <taxon>Porifera</taxon>
        <taxon>Demospongiae</taxon>
        <taxon>Heteroscleromorpha</taxon>
        <taxon>Haplosclerida</taxon>
        <taxon>Niphatidae</taxon>
        <taxon>Amphimedon</taxon>
    </lineage>
</organism>
<dbReference type="InterPro" id="IPR043502">
    <property type="entry name" value="DNA/RNA_pol_sf"/>
</dbReference>
<dbReference type="InParanoid" id="A0A1X7T116"/>
<dbReference type="EnsemblMetazoa" id="Aqu2.1.08114_001">
    <property type="protein sequence ID" value="Aqu2.1.08114_001"/>
    <property type="gene ID" value="Aqu2.1.08114"/>
</dbReference>
<dbReference type="AlphaFoldDB" id="A0A1X7T116"/>
<sequence>MVGDSASKWLLGLHSVESAPWQLKQYLYTRDLEILESFRPAQVISTGRVHGFLPPGKWEPYLASLPDKTLAQFFRRGMREGFRVWFNSSSPLWSAKGNLASVEEHPVAVREYIEDELRQATIRSALPGEVVHTSPIGLIPKGGQPGKFRLIVDLSSPHRASVKDGINPELCSLSYSSVDEAVAWVHRCRRGALMAKLDLKSAYPGSPYTPMTNPCLGCRGRAIHFVTKLFPLGYVWPQSSLLQWPTAFHGPCSVKG</sequence>
<protein>
    <recommendedName>
        <fullName evidence="2">Reverse transcriptase domain-containing protein</fullName>
    </recommendedName>
</protein>
<accession>A0A1X7T116</accession>
<dbReference type="SUPFAM" id="SSF56672">
    <property type="entry name" value="DNA/RNA polymerases"/>
    <property type="match status" value="1"/>
</dbReference>